<evidence type="ECO:0000313" key="3">
    <source>
        <dbReference type="Proteomes" id="UP000326289"/>
    </source>
</evidence>
<reference evidence="2 3" key="1">
    <citation type="submission" date="2019-04" db="EMBL/GenBank/DDBJ databases">
        <title>Fungal friends and foes A comparative genomics study of 23 Aspergillus species from section Flavi.</title>
        <authorList>
            <consortium name="DOE Joint Genome Institute"/>
            <person name="Kjaerbolling I."/>
            <person name="Vesth T.C."/>
            <person name="Frisvad J.C."/>
            <person name="Nybo J.L."/>
            <person name="Theobald S."/>
            <person name="Kildgaard S."/>
            <person name="Petersen T.I."/>
            <person name="Kuo A."/>
            <person name="Sato A."/>
            <person name="Lyhne E.K."/>
            <person name="Kogle M.E."/>
            <person name="Wiebenga A."/>
            <person name="Kun R.S."/>
            <person name="Lubbers R.J."/>
            <person name="Makela M.R."/>
            <person name="Barry K."/>
            <person name="Chovatia M."/>
            <person name="Clum A."/>
            <person name="Daum C."/>
            <person name="Haridas S."/>
            <person name="He G."/>
            <person name="LaButti K."/>
            <person name="Lipzen A."/>
            <person name="Mondo S."/>
            <person name="Pangilinan J."/>
            <person name="Riley R."/>
            <person name="Salamov A."/>
            <person name="Simmons B.A."/>
            <person name="Magnuson J.K."/>
            <person name="Henrissat B."/>
            <person name="Mortensen U.H."/>
            <person name="Larsen T.O."/>
            <person name="De vries R.P."/>
            <person name="Grigoriev I.V."/>
            <person name="Machida M."/>
            <person name="Baker S.E."/>
            <person name="Andersen M.R."/>
        </authorList>
    </citation>
    <scope>NUCLEOTIDE SEQUENCE [LARGE SCALE GENOMIC DNA]</scope>
    <source>
        <strain evidence="2 3">CBS 117635</strain>
    </source>
</reference>
<evidence type="ECO:0000256" key="1">
    <source>
        <dbReference type="SAM" id="MobiDB-lite"/>
    </source>
</evidence>
<sequence>MGTSLFIIDDICQARKSRQSLSPLEKDKMDTFSALYGRYDPRKVSSQRRAMERILDTNMVAVGMCPQMRPDPMETGRDQEDEILFDDESHMECGSEDSGEYDSDSEYWNGNNE</sequence>
<name>A0A5N6JCH2_9EURO</name>
<feature type="region of interest" description="Disordered" evidence="1">
    <location>
        <begin position="65"/>
        <end position="113"/>
    </location>
</feature>
<gene>
    <name evidence="2" type="ORF">BDV30DRAFT_235597</name>
</gene>
<proteinExistence type="predicted"/>
<dbReference type="EMBL" id="ML732776">
    <property type="protein sequence ID" value="KAB8276525.1"/>
    <property type="molecule type" value="Genomic_DNA"/>
</dbReference>
<dbReference type="Proteomes" id="UP000326289">
    <property type="component" value="Unassembled WGS sequence"/>
</dbReference>
<protein>
    <submittedName>
        <fullName evidence="2">Uncharacterized protein</fullName>
    </submittedName>
</protein>
<accession>A0A5N6JCH2</accession>
<evidence type="ECO:0000313" key="2">
    <source>
        <dbReference type="EMBL" id="KAB8276525.1"/>
    </source>
</evidence>
<feature type="compositionally biased region" description="Acidic residues" evidence="1">
    <location>
        <begin position="94"/>
        <end position="105"/>
    </location>
</feature>
<keyword evidence="3" id="KW-1185">Reference proteome</keyword>
<dbReference type="AlphaFoldDB" id="A0A5N6JCH2"/>
<organism evidence="2 3">
    <name type="scientific">Aspergillus minisclerotigenes</name>
    <dbReference type="NCBI Taxonomy" id="656917"/>
    <lineage>
        <taxon>Eukaryota</taxon>
        <taxon>Fungi</taxon>
        <taxon>Dikarya</taxon>
        <taxon>Ascomycota</taxon>
        <taxon>Pezizomycotina</taxon>
        <taxon>Eurotiomycetes</taxon>
        <taxon>Eurotiomycetidae</taxon>
        <taxon>Eurotiales</taxon>
        <taxon>Aspergillaceae</taxon>
        <taxon>Aspergillus</taxon>
        <taxon>Aspergillus subgen. Circumdati</taxon>
    </lineage>
</organism>